<gene>
    <name evidence="1" type="ORF">MENTE1834_LOCUS6155</name>
</gene>
<accession>A0ACB0Y1I5</accession>
<protein>
    <submittedName>
        <fullName evidence="1">Uncharacterized protein</fullName>
    </submittedName>
</protein>
<comment type="caution">
    <text evidence="1">The sequence shown here is derived from an EMBL/GenBank/DDBJ whole genome shotgun (WGS) entry which is preliminary data.</text>
</comment>
<evidence type="ECO:0000313" key="2">
    <source>
        <dbReference type="Proteomes" id="UP001497535"/>
    </source>
</evidence>
<keyword evidence="2" id="KW-1185">Reference proteome</keyword>
<dbReference type="EMBL" id="CAVMJV010000004">
    <property type="protein sequence ID" value="CAK5026598.1"/>
    <property type="molecule type" value="Genomic_DNA"/>
</dbReference>
<name>A0ACB0Y1I5_MELEN</name>
<proteinExistence type="predicted"/>
<sequence>MQFFVRNLNGKTITVEANPSDPLKKIKLQIQQKEHVPVEEQIISYQSRELKNDNASIANLNLLPNSTLQLSLSLRGGGAYDRTDPKLVQLAKNYEMLCSCIRKIEKLPEMWIVRLTEKKSDAIKTSVNNYRYTYVVHVSMYKSHSVIFYVHRGR</sequence>
<reference evidence="1" key="1">
    <citation type="submission" date="2023-11" db="EMBL/GenBank/DDBJ databases">
        <authorList>
            <person name="Poullet M."/>
        </authorList>
    </citation>
    <scope>NUCLEOTIDE SEQUENCE</scope>
    <source>
        <strain evidence="1">E1834</strain>
    </source>
</reference>
<organism evidence="1 2">
    <name type="scientific">Meloidogyne enterolobii</name>
    <name type="common">Root-knot nematode worm</name>
    <name type="synonym">Meloidogyne mayaguensis</name>
    <dbReference type="NCBI Taxonomy" id="390850"/>
    <lineage>
        <taxon>Eukaryota</taxon>
        <taxon>Metazoa</taxon>
        <taxon>Ecdysozoa</taxon>
        <taxon>Nematoda</taxon>
        <taxon>Chromadorea</taxon>
        <taxon>Rhabditida</taxon>
        <taxon>Tylenchina</taxon>
        <taxon>Tylenchomorpha</taxon>
        <taxon>Tylenchoidea</taxon>
        <taxon>Meloidogynidae</taxon>
        <taxon>Meloidogyninae</taxon>
        <taxon>Meloidogyne</taxon>
    </lineage>
</organism>
<evidence type="ECO:0000313" key="1">
    <source>
        <dbReference type="EMBL" id="CAK5026598.1"/>
    </source>
</evidence>
<dbReference type="Proteomes" id="UP001497535">
    <property type="component" value="Unassembled WGS sequence"/>
</dbReference>